<keyword evidence="1" id="KW-0472">Membrane</keyword>
<evidence type="ECO:0000313" key="3">
    <source>
        <dbReference type="EMBL" id="SJK86046.1"/>
    </source>
</evidence>
<accession>A0A1R4AAL6</accession>
<evidence type="ECO:0000256" key="2">
    <source>
        <dbReference type="SAM" id="SignalP"/>
    </source>
</evidence>
<name>A0A1R4AAL6_BABMR</name>
<proteinExistence type="predicted"/>
<dbReference type="VEuPathDB" id="PiroplasmaDB:BMR1_02g02821"/>
<reference evidence="3 4" key="2">
    <citation type="journal article" date="2013" name="PLoS ONE">
        <title>Whole genome mapping and re-organization of the nuclear and mitochondrial genomes of Babesia microti isolates.</title>
        <authorList>
            <person name="Cornillot E."/>
            <person name="Dassouli A."/>
            <person name="Garg A."/>
            <person name="Pachikara N."/>
            <person name="Randazzo S."/>
            <person name="Depoix D."/>
            <person name="Carcy B."/>
            <person name="Delbecq S."/>
            <person name="Frutos R."/>
            <person name="Silva J.C."/>
            <person name="Sutton R."/>
            <person name="Krause P.J."/>
            <person name="Mamoun C.B."/>
        </authorList>
    </citation>
    <scope>NUCLEOTIDE SEQUENCE [LARGE SCALE GENOMIC DNA]</scope>
    <source>
        <strain evidence="3 4">RI</strain>
    </source>
</reference>
<protein>
    <submittedName>
        <fullName evidence="3">Uncharacterized protein</fullName>
    </submittedName>
</protein>
<feature type="transmembrane region" description="Helical" evidence="1">
    <location>
        <begin position="93"/>
        <end position="114"/>
    </location>
</feature>
<evidence type="ECO:0000256" key="1">
    <source>
        <dbReference type="SAM" id="Phobius"/>
    </source>
</evidence>
<reference evidence="3 4" key="3">
    <citation type="journal article" date="2016" name="Sci. Rep.">
        <title>Genome-wide diversity and gene expression profiling of Babesia microti isolates identify polymorphic genes that mediate host-pathogen interactions.</title>
        <authorList>
            <person name="Silva J.C."/>
            <person name="Cornillot E."/>
            <person name="McCracken C."/>
            <person name="Usmani-Brown S."/>
            <person name="Dwivedi A."/>
            <person name="Ifeonu O.O."/>
            <person name="Crabtree J."/>
            <person name="Gotia H.T."/>
            <person name="Virji A.Z."/>
            <person name="Reynes C."/>
            <person name="Colinge J."/>
            <person name="Kumar V."/>
            <person name="Lawres L."/>
            <person name="Pazzi J.E."/>
            <person name="Pablo J.V."/>
            <person name="Hung C."/>
            <person name="Brancato J."/>
            <person name="Kumari P."/>
            <person name="Orvis J."/>
            <person name="Tretina K."/>
            <person name="Chibucos M."/>
            <person name="Ott S."/>
            <person name="Sadzewicz L."/>
            <person name="Sengamalay N."/>
            <person name="Shetty A.C."/>
            <person name="Su Q."/>
            <person name="Tallon L."/>
            <person name="Fraser C.M."/>
            <person name="Frutos R."/>
            <person name="Molina D.M."/>
            <person name="Krause P.J."/>
            <person name="Ben Mamoun C."/>
        </authorList>
    </citation>
    <scope>NUCLEOTIDE SEQUENCE [LARGE SCALE GENOMIC DNA]</scope>
    <source>
        <strain evidence="3 4">RI</strain>
    </source>
</reference>
<keyword evidence="2" id="KW-0732">Signal</keyword>
<dbReference type="GeneID" id="33043659"/>
<dbReference type="AlphaFoldDB" id="A0A1R4AAL6"/>
<keyword evidence="1" id="KW-0812">Transmembrane</keyword>
<sequence>MLLWLTITVIQYLTSVSAFIIPQTKNTTYLFTDSPNYRNRSRLFSNENPDYPGSELVFNKRFLFNPRTTNLSFEDGLSRRVDFFASSQWQTVIMHRIMAIFVAICVVGCFYKILDLFRSFVSSQHRKLKEEESLLLSSHGFEQ</sequence>
<organism evidence="3 4">
    <name type="scientific">Babesia microti (strain RI)</name>
    <dbReference type="NCBI Taxonomy" id="1133968"/>
    <lineage>
        <taxon>Eukaryota</taxon>
        <taxon>Sar</taxon>
        <taxon>Alveolata</taxon>
        <taxon>Apicomplexa</taxon>
        <taxon>Aconoidasida</taxon>
        <taxon>Piroplasmida</taxon>
        <taxon>Babesiidae</taxon>
        <taxon>Babesia</taxon>
    </lineage>
</organism>
<dbReference type="RefSeq" id="XP_021338243.1">
    <property type="nucleotide sequence ID" value="XM_021481621.1"/>
</dbReference>
<dbReference type="EMBL" id="FO082872">
    <property type="protein sequence ID" value="SJK86046.1"/>
    <property type="molecule type" value="Genomic_DNA"/>
</dbReference>
<keyword evidence="1" id="KW-1133">Transmembrane helix</keyword>
<gene>
    <name evidence="3" type="ORF">BMR1_02g02821</name>
</gene>
<evidence type="ECO:0000313" key="4">
    <source>
        <dbReference type="Proteomes" id="UP000002899"/>
    </source>
</evidence>
<dbReference type="KEGG" id="bmic:BMR1_02g02821"/>
<reference evidence="3 4" key="1">
    <citation type="journal article" date="2012" name="Nucleic Acids Res.">
        <title>Sequencing of the smallest Apicomplexan genome from the human pathogen Babesia microti.</title>
        <authorList>
            <person name="Cornillot E."/>
            <person name="Hadj-Kaddour K."/>
            <person name="Dassouli A."/>
            <person name="Noel B."/>
            <person name="Ranwez V."/>
            <person name="Vacherie B."/>
            <person name="Augagneur Y."/>
            <person name="Bres V."/>
            <person name="Duclos A."/>
            <person name="Randazzo S."/>
            <person name="Carcy B."/>
            <person name="Debierre-Grockiego F."/>
            <person name="Delbecq S."/>
            <person name="Moubri-Menage K."/>
            <person name="Shams-Eldin H."/>
            <person name="Usmani-Brown S."/>
            <person name="Bringaud F."/>
            <person name="Wincker P."/>
            <person name="Vivares C.P."/>
            <person name="Schwarz R.T."/>
            <person name="Schetters T.P."/>
            <person name="Krause P.J."/>
            <person name="Gorenflot A."/>
            <person name="Berry V."/>
            <person name="Barbe V."/>
            <person name="Ben Mamoun C."/>
        </authorList>
    </citation>
    <scope>NUCLEOTIDE SEQUENCE [LARGE SCALE GENOMIC DNA]</scope>
    <source>
        <strain evidence="3 4">RI</strain>
    </source>
</reference>
<feature type="chain" id="PRO_5012277748" evidence="2">
    <location>
        <begin position="19"/>
        <end position="143"/>
    </location>
</feature>
<dbReference type="Proteomes" id="UP000002899">
    <property type="component" value="Chromosome II"/>
</dbReference>
<keyword evidence="4" id="KW-1185">Reference proteome</keyword>
<feature type="signal peptide" evidence="2">
    <location>
        <begin position="1"/>
        <end position="18"/>
    </location>
</feature>